<dbReference type="OMA" id="NCFWNNT"/>
<dbReference type="OrthoDB" id="4775454at2759"/>
<sequence length="564" mass="61264">MNRLGIANSEEVPRLSQPQGRSHPPPKLYVANFSYPRSNAAHFYPRVQPMLSPTRDSTAFDTSIPPMVEDHGSDFSADEESHDCASGDLLDSFWQLKEQLDRKQEYSPQSAVAGHNWAQDEPGIFEADSPVLPVTAVGPPKQQEQLLQRTMPRPEQRPQLLKAAPKVTYSLFPPTKPEPQIKRQPLSPVPQRQPASLPQAEALEPSPILSGTSAVPFSGKVAFAPRGDNNLPPAIAPISGSEASSRVTSPISPQDYPPASSSSDSFSLILQTNTSPHQSPSASPIDATSPNRLARYSSLKNLRTLGLSKAKTRSSPSLAQLAKSHSDRPPQTQEPARLPQDATPLHSEDRKPPPIPLVPHRPPPTPPPVSVFETDSDDGSDETSRHANKSFCRRLVHGLVHPYRHHNSPNRSHIRHISSPLLFSHIRRGKVSGQPPHKRSVSDEGPSGFSKAFKPQTGHFVGGKSETNSSSGGSGVLARTIFSSMRARNNSSGGVVSAGTGAGSSVDSDVGSGEQQTPLGRRAMSMDLPRRMGSDDNLLPAELREMEKERMKDKFLGRFLKRKP</sequence>
<feature type="region of interest" description="Disordered" evidence="1">
    <location>
        <begin position="429"/>
        <end position="475"/>
    </location>
</feature>
<dbReference type="Proteomes" id="UP000008066">
    <property type="component" value="Unassembled WGS sequence"/>
</dbReference>
<dbReference type="EMBL" id="GL988039">
    <property type="protein sequence ID" value="EGS22939.1"/>
    <property type="molecule type" value="Genomic_DNA"/>
</dbReference>
<accession>G0S1M9</accession>
<feature type="compositionally biased region" description="Polar residues" evidence="1">
    <location>
        <begin position="268"/>
        <end position="291"/>
    </location>
</feature>
<evidence type="ECO:0000256" key="1">
    <source>
        <dbReference type="SAM" id="MobiDB-lite"/>
    </source>
</evidence>
<keyword evidence="3" id="KW-1185">Reference proteome</keyword>
<gene>
    <name evidence="2" type="ORF">CTHT_0014180</name>
</gene>
<proteinExistence type="predicted"/>
<feature type="region of interest" description="Disordered" evidence="1">
    <location>
        <begin position="131"/>
        <end position="386"/>
    </location>
</feature>
<dbReference type="AlphaFoldDB" id="G0S1M9"/>
<dbReference type="RefSeq" id="XP_006691931.1">
    <property type="nucleotide sequence ID" value="XM_006691868.1"/>
</dbReference>
<evidence type="ECO:0000313" key="3">
    <source>
        <dbReference type="Proteomes" id="UP000008066"/>
    </source>
</evidence>
<name>G0S1M9_CHATD</name>
<dbReference type="eggNOG" id="ENOG502T3XP">
    <property type="taxonomic scope" value="Eukaryota"/>
</dbReference>
<evidence type="ECO:0000313" key="2">
    <source>
        <dbReference type="EMBL" id="EGS22939.1"/>
    </source>
</evidence>
<organism evidence="3">
    <name type="scientific">Chaetomium thermophilum (strain DSM 1495 / CBS 144.50 / IMI 039719)</name>
    <name type="common">Thermochaetoides thermophila</name>
    <dbReference type="NCBI Taxonomy" id="759272"/>
    <lineage>
        <taxon>Eukaryota</taxon>
        <taxon>Fungi</taxon>
        <taxon>Dikarya</taxon>
        <taxon>Ascomycota</taxon>
        <taxon>Pezizomycotina</taxon>
        <taxon>Sordariomycetes</taxon>
        <taxon>Sordariomycetidae</taxon>
        <taxon>Sordariales</taxon>
        <taxon>Chaetomiaceae</taxon>
        <taxon>Thermochaetoides</taxon>
    </lineage>
</organism>
<feature type="region of interest" description="Disordered" evidence="1">
    <location>
        <begin position="54"/>
        <end position="83"/>
    </location>
</feature>
<reference evidence="2 3" key="1">
    <citation type="journal article" date="2011" name="Cell">
        <title>Insight into structure and assembly of the nuclear pore complex by utilizing the genome of a eukaryotic thermophile.</title>
        <authorList>
            <person name="Amlacher S."/>
            <person name="Sarges P."/>
            <person name="Flemming D."/>
            <person name="van Noort V."/>
            <person name="Kunze R."/>
            <person name="Devos D.P."/>
            <person name="Arumugam M."/>
            <person name="Bork P."/>
            <person name="Hurt E."/>
        </authorList>
    </citation>
    <scope>NUCLEOTIDE SEQUENCE [LARGE SCALE GENOMIC DNA]</scope>
    <source>
        <strain evidence="3">DSM 1495 / CBS 144.50 / IMI 039719</strain>
    </source>
</reference>
<dbReference type="HOGENOM" id="CLU_483107_0_0_1"/>
<feature type="compositionally biased region" description="Low complexity" evidence="1">
    <location>
        <begin position="491"/>
        <end position="513"/>
    </location>
</feature>
<feature type="region of interest" description="Disordered" evidence="1">
    <location>
        <begin position="489"/>
        <end position="538"/>
    </location>
</feature>
<protein>
    <submittedName>
        <fullName evidence="2">Uncharacterized protein</fullName>
    </submittedName>
</protein>
<feature type="compositionally biased region" description="Pro residues" evidence="1">
    <location>
        <begin position="353"/>
        <end position="369"/>
    </location>
</feature>
<feature type="region of interest" description="Disordered" evidence="1">
    <location>
        <begin position="1"/>
        <end position="28"/>
    </location>
</feature>
<feature type="compositionally biased region" description="Polar residues" evidence="1">
    <location>
        <begin position="241"/>
        <end position="252"/>
    </location>
</feature>
<dbReference type="KEGG" id="cthr:CTHT_0014180"/>
<dbReference type="GeneID" id="18255456"/>